<sequence>MDAIELLKRDHRMVEQLFRDYHAAASAGQRRAVVEIMIRELSKHAALEELMVYPLAKKALPDGQQVIDEHLAEHMAVKKILLALDKHSADDDRANELVEELRKEITEHVREEEGELMPKLRDAVSQKELEELGQRLTQAKRTAPTRPHPNAPAEPPALAIAGPVAAAYDRLRDRLQGRPRT</sequence>
<gene>
    <name evidence="4" type="ORF">ACFOZ0_17655</name>
</gene>
<evidence type="ECO:0000256" key="1">
    <source>
        <dbReference type="SAM" id="Coils"/>
    </source>
</evidence>
<keyword evidence="5" id="KW-1185">Reference proteome</keyword>
<dbReference type="PANTHER" id="PTHR35585:SF1">
    <property type="entry name" value="HHE DOMAIN PROTEIN (AFU_ORTHOLOGUE AFUA_4G00730)"/>
    <property type="match status" value="1"/>
</dbReference>
<feature type="coiled-coil region" evidence="1">
    <location>
        <begin position="84"/>
        <end position="111"/>
    </location>
</feature>
<protein>
    <submittedName>
        <fullName evidence="4">Hemerythrin domain-containing protein</fullName>
    </submittedName>
</protein>
<evidence type="ECO:0000313" key="4">
    <source>
        <dbReference type="EMBL" id="MFC3575071.1"/>
    </source>
</evidence>
<dbReference type="Gene3D" id="1.20.120.520">
    <property type="entry name" value="nmb1532 protein domain like"/>
    <property type="match status" value="1"/>
</dbReference>
<evidence type="ECO:0000256" key="2">
    <source>
        <dbReference type="SAM" id="MobiDB-lite"/>
    </source>
</evidence>
<reference evidence="5" key="1">
    <citation type="journal article" date="2019" name="Int. J. Syst. Evol. Microbiol.">
        <title>The Global Catalogue of Microorganisms (GCM) 10K type strain sequencing project: providing services to taxonomists for standard genome sequencing and annotation.</title>
        <authorList>
            <consortium name="The Broad Institute Genomics Platform"/>
            <consortium name="The Broad Institute Genome Sequencing Center for Infectious Disease"/>
            <person name="Wu L."/>
            <person name="Ma J."/>
        </authorList>
    </citation>
    <scope>NUCLEOTIDE SEQUENCE [LARGE SCALE GENOMIC DNA]</scope>
    <source>
        <strain evidence="5">CGMCC 4.7035</strain>
    </source>
</reference>
<dbReference type="EMBL" id="JBHRWR010000010">
    <property type="protein sequence ID" value="MFC3575071.1"/>
    <property type="molecule type" value="Genomic_DNA"/>
</dbReference>
<dbReference type="RefSeq" id="WP_310770854.1">
    <property type="nucleotide sequence ID" value="NZ_JBHRWR010000010.1"/>
</dbReference>
<keyword evidence="1" id="KW-0175">Coiled coil</keyword>
<feature type="region of interest" description="Disordered" evidence="2">
    <location>
        <begin position="130"/>
        <end position="161"/>
    </location>
</feature>
<feature type="compositionally biased region" description="Pro residues" evidence="2">
    <location>
        <begin position="146"/>
        <end position="155"/>
    </location>
</feature>
<name>A0ABV7SET1_9ACTN</name>
<dbReference type="InterPro" id="IPR012312">
    <property type="entry name" value="Hemerythrin-like"/>
</dbReference>
<comment type="caution">
    <text evidence="4">The sequence shown here is derived from an EMBL/GenBank/DDBJ whole genome shotgun (WGS) entry which is preliminary data.</text>
</comment>
<proteinExistence type="predicted"/>
<dbReference type="Pfam" id="PF01814">
    <property type="entry name" value="Hemerythrin"/>
    <property type="match status" value="1"/>
</dbReference>
<evidence type="ECO:0000259" key="3">
    <source>
        <dbReference type="Pfam" id="PF01814"/>
    </source>
</evidence>
<feature type="domain" description="Hemerythrin-like" evidence="3">
    <location>
        <begin position="3"/>
        <end position="120"/>
    </location>
</feature>
<dbReference type="PANTHER" id="PTHR35585">
    <property type="entry name" value="HHE DOMAIN PROTEIN (AFU_ORTHOLOGUE AFUA_4G00730)"/>
    <property type="match status" value="1"/>
</dbReference>
<evidence type="ECO:0000313" key="5">
    <source>
        <dbReference type="Proteomes" id="UP001595701"/>
    </source>
</evidence>
<organism evidence="4 5">
    <name type="scientific">Streptomyces yaanensis</name>
    <dbReference type="NCBI Taxonomy" id="1142239"/>
    <lineage>
        <taxon>Bacteria</taxon>
        <taxon>Bacillati</taxon>
        <taxon>Actinomycetota</taxon>
        <taxon>Actinomycetes</taxon>
        <taxon>Kitasatosporales</taxon>
        <taxon>Streptomycetaceae</taxon>
        <taxon>Streptomyces</taxon>
    </lineage>
</organism>
<dbReference type="Proteomes" id="UP001595701">
    <property type="component" value="Unassembled WGS sequence"/>
</dbReference>
<accession>A0ABV7SET1</accession>